<dbReference type="Gene3D" id="1.20.5.2950">
    <property type="match status" value="1"/>
</dbReference>
<organism evidence="1">
    <name type="scientific">Baileyella intestinalis</name>
    <dbReference type="NCBI Taxonomy" id="2606709"/>
    <lineage>
        <taxon>Bacteria</taxon>
        <taxon>Bacillati</taxon>
        <taxon>Bacillota</taxon>
        <taxon>Clostridia</taxon>
        <taxon>Peptostreptococcales</taxon>
        <taxon>Anaerovoracaceae</taxon>
        <taxon>Baileyella</taxon>
    </lineage>
</organism>
<dbReference type="RefSeq" id="WP_154572340.1">
    <property type="nucleotide sequence ID" value="NZ_VUNB01000003.1"/>
</dbReference>
<protein>
    <submittedName>
        <fullName evidence="1">Uncharacterized protein</fullName>
    </submittedName>
</protein>
<dbReference type="AlphaFoldDB" id="A0A6A8M7S5"/>
<dbReference type="EMBL" id="VUNB01000003">
    <property type="protein sequence ID" value="MST68873.1"/>
    <property type="molecule type" value="Genomic_DNA"/>
</dbReference>
<gene>
    <name evidence="1" type="ORF">FYJ66_04610</name>
</gene>
<accession>A0A6A8M7S5</accession>
<comment type="caution">
    <text evidence="1">The sequence shown here is derived from an EMBL/GenBank/DDBJ whole genome shotgun (WGS) entry which is preliminary data.</text>
</comment>
<name>A0A6A8M7S5_9FIRM</name>
<evidence type="ECO:0000313" key="1">
    <source>
        <dbReference type="EMBL" id="MST68873.1"/>
    </source>
</evidence>
<reference evidence="1" key="1">
    <citation type="submission" date="2019-09" db="EMBL/GenBank/DDBJ databases">
        <title>In-depth cultivation of the pig gut microbiome towards novel bacterial diversity and tailored functional studies.</title>
        <authorList>
            <person name="Wylensek D."/>
            <person name="Hitch T.C.A."/>
            <person name="Clavel T."/>
        </authorList>
    </citation>
    <scope>NUCLEOTIDE SEQUENCE</scope>
    <source>
        <strain evidence="1">RF-744-FAT-WT-3</strain>
    </source>
</reference>
<sequence>MSIAGIEKVRQAEAEAAELRKSAEDEAAAIADSAKKESRAILDEAERQADESYKATLAQAEAEGERLYEDRISKEKEACLKFSEAASTRLEEAADLIVGKVVGTYGNS</sequence>
<proteinExistence type="predicted"/>